<evidence type="ECO:0000256" key="4">
    <source>
        <dbReference type="ARBA" id="ARBA00023002"/>
    </source>
</evidence>
<dbReference type="PANTHER" id="PTHR12918:SF1">
    <property type="entry name" value="CYSTEINE DIOXYGENASE TYPE 1"/>
    <property type="match status" value="1"/>
</dbReference>
<dbReference type="AlphaFoldDB" id="A0A8J3VR66"/>
<comment type="caution">
    <text evidence="7">The sequence shown here is derived from an EMBL/GenBank/DDBJ whole genome shotgun (WGS) entry which is preliminary data.</text>
</comment>
<dbReference type="Gene3D" id="2.60.120.10">
    <property type="entry name" value="Jelly Rolls"/>
    <property type="match status" value="1"/>
</dbReference>
<dbReference type="GO" id="GO:0008198">
    <property type="term" value="F:ferrous iron binding"/>
    <property type="evidence" value="ECO:0007669"/>
    <property type="project" value="TreeGrafter"/>
</dbReference>
<name>A0A8J3VR66_9ACTN</name>
<sequence length="158" mass="16858">MLTLPTDRTLAGLAALAEHYAGDPARWPVPPRFTAATRWYARIAATAGHEAWLLTWLPGQSTDLHDHGGATGAFHVVAGDLTEQTPPGSAGTGLVDAQYPAGATRRFGARHIHRIANPGPVPAISVHVYAPALTTMTRYRLDGPVLRAVRVERAGADW</sequence>
<dbReference type="InterPro" id="IPR011051">
    <property type="entry name" value="RmlC_Cupin_sf"/>
</dbReference>
<evidence type="ECO:0000313" key="8">
    <source>
        <dbReference type="Proteomes" id="UP000642748"/>
    </source>
</evidence>
<dbReference type="Pfam" id="PF05995">
    <property type="entry name" value="CDO_I"/>
    <property type="match status" value="1"/>
</dbReference>
<evidence type="ECO:0000313" key="7">
    <source>
        <dbReference type="EMBL" id="GIH15762.1"/>
    </source>
</evidence>
<keyword evidence="8" id="KW-1185">Reference proteome</keyword>
<accession>A0A8J3VR66</accession>
<dbReference type="GO" id="GO:0016702">
    <property type="term" value="F:oxidoreductase activity, acting on single donors with incorporation of molecular oxygen, incorporation of two atoms of oxygen"/>
    <property type="evidence" value="ECO:0007669"/>
    <property type="project" value="InterPro"/>
</dbReference>
<dbReference type="EMBL" id="BONZ01000038">
    <property type="protein sequence ID" value="GIH15762.1"/>
    <property type="molecule type" value="Genomic_DNA"/>
</dbReference>
<evidence type="ECO:0000256" key="6">
    <source>
        <dbReference type="PIRSR" id="PIRSR610300-51"/>
    </source>
</evidence>
<protein>
    <submittedName>
        <fullName evidence="7">Cysteine dioxygenase</fullName>
    </submittedName>
</protein>
<dbReference type="SUPFAM" id="SSF51182">
    <property type="entry name" value="RmlC-like cupins"/>
    <property type="match status" value="1"/>
</dbReference>
<keyword evidence="5 6" id="KW-0408">Iron</keyword>
<dbReference type="Proteomes" id="UP000642748">
    <property type="component" value="Unassembled WGS sequence"/>
</dbReference>
<feature type="binding site" evidence="6">
    <location>
        <position position="67"/>
    </location>
    <ligand>
        <name>Fe cation</name>
        <dbReference type="ChEBI" id="CHEBI:24875"/>
        <note>catalytic</note>
    </ligand>
</feature>
<keyword evidence="4" id="KW-0560">Oxidoreductase</keyword>
<evidence type="ECO:0000256" key="5">
    <source>
        <dbReference type="ARBA" id="ARBA00023004"/>
    </source>
</evidence>
<keyword evidence="3 7" id="KW-0223">Dioxygenase</keyword>
<proteinExistence type="inferred from homology"/>
<feature type="binding site" evidence="6">
    <location>
        <position position="65"/>
    </location>
    <ligand>
        <name>Fe cation</name>
        <dbReference type="ChEBI" id="CHEBI:24875"/>
        <note>catalytic</note>
    </ligand>
</feature>
<reference evidence="7" key="1">
    <citation type="submission" date="2021-01" db="EMBL/GenBank/DDBJ databases">
        <title>Whole genome shotgun sequence of Rugosimonospora africana NBRC 104875.</title>
        <authorList>
            <person name="Komaki H."/>
            <person name="Tamura T."/>
        </authorList>
    </citation>
    <scope>NUCLEOTIDE SEQUENCE</scope>
    <source>
        <strain evidence="7">NBRC 104875</strain>
    </source>
</reference>
<dbReference type="InterPro" id="IPR010300">
    <property type="entry name" value="CDO_1"/>
</dbReference>
<comment type="similarity">
    <text evidence="1">Belongs to the cysteine dioxygenase family.</text>
</comment>
<feature type="binding site" evidence="6">
    <location>
        <position position="113"/>
    </location>
    <ligand>
        <name>Fe cation</name>
        <dbReference type="ChEBI" id="CHEBI:24875"/>
        <note>catalytic</note>
    </ligand>
</feature>
<dbReference type="CDD" id="cd10548">
    <property type="entry name" value="cupin_CDO"/>
    <property type="match status" value="1"/>
</dbReference>
<dbReference type="RefSeq" id="WP_239133746.1">
    <property type="nucleotide sequence ID" value="NZ_BONZ01000038.1"/>
</dbReference>
<evidence type="ECO:0000256" key="1">
    <source>
        <dbReference type="ARBA" id="ARBA00006622"/>
    </source>
</evidence>
<evidence type="ECO:0000256" key="2">
    <source>
        <dbReference type="ARBA" id="ARBA00022723"/>
    </source>
</evidence>
<dbReference type="InterPro" id="IPR014710">
    <property type="entry name" value="RmlC-like_jellyroll"/>
</dbReference>
<gene>
    <name evidence="7" type="ORF">Raf01_39340</name>
</gene>
<keyword evidence="2 6" id="KW-0479">Metal-binding</keyword>
<dbReference type="PANTHER" id="PTHR12918">
    <property type="entry name" value="CYSTEINE DIOXYGENASE"/>
    <property type="match status" value="1"/>
</dbReference>
<evidence type="ECO:0000256" key="3">
    <source>
        <dbReference type="ARBA" id="ARBA00022964"/>
    </source>
</evidence>
<organism evidence="7 8">
    <name type="scientific">Rugosimonospora africana</name>
    <dbReference type="NCBI Taxonomy" id="556532"/>
    <lineage>
        <taxon>Bacteria</taxon>
        <taxon>Bacillati</taxon>
        <taxon>Actinomycetota</taxon>
        <taxon>Actinomycetes</taxon>
        <taxon>Micromonosporales</taxon>
        <taxon>Micromonosporaceae</taxon>
        <taxon>Rugosimonospora</taxon>
    </lineage>
</organism>